<dbReference type="AlphaFoldDB" id="A0A370GX05"/>
<dbReference type="InterPro" id="IPR036388">
    <property type="entry name" value="WH-like_DNA-bd_sf"/>
</dbReference>
<dbReference type="Gene3D" id="1.10.10.10">
    <property type="entry name" value="Winged helix-like DNA-binding domain superfamily/Winged helix DNA-binding domain"/>
    <property type="match status" value="1"/>
</dbReference>
<dbReference type="SUPFAM" id="SSF46785">
    <property type="entry name" value="Winged helix' DNA-binding domain"/>
    <property type="match status" value="1"/>
</dbReference>
<evidence type="ECO:0000256" key="1">
    <source>
        <dbReference type="ARBA" id="ARBA00023125"/>
    </source>
</evidence>
<keyword evidence="1 3" id="KW-0238">DNA-binding</keyword>
<dbReference type="Pfam" id="PF01047">
    <property type="entry name" value="MarR"/>
    <property type="match status" value="1"/>
</dbReference>
<dbReference type="EMBL" id="QQAY01000001">
    <property type="protein sequence ID" value="RDI48009.1"/>
    <property type="molecule type" value="Genomic_DNA"/>
</dbReference>
<evidence type="ECO:0000259" key="2">
    <source>
        <dbReference type="PROSITE" id="PS50995"/>
    </source>
</evidence>
<dbReference type="InterPro" id="IPR036390">
    <property type="entry name" value="WH_DNA-bd_sf"/>
</dbReference>
<dbReference type="PROSITE" id="PS50995">
    <property type="entry name" value="HTH_MARR_2"/>
    <property type="match status" value="1"/>
</dbReference>
<dbReference type="OrthoDB" id="9799747at2"/>
<organism evidence="3 4">
    <name type="scientific">Falsibacillus pallidus</name>
    <dbReference type="NCBI Taxonomy" id="493781"/>
    <lineage>
        <taxon>Bacteria</taxon>
        <taxon>Bacillati</taxon>
        <taxon>Bacillota</taxon>
        <taxon>Bacilli</taxon>
        <taxon>Bacillales</taxon>
        <taxon>Bacillaceae</taxon>
        <taxon>Falsibacillus</taxon>
    </lineage>
</organism>
<dbReference type="PANTHER" id="PTHR33164:SF43">
    <property type="entry name" value="HTH-TYPE TRANSCRIPTIONAL REPRESSOR YETL"/>
    <property type="match status" value="1"/>
</dbReference>
<name>A0A370GX05_9BACI</name>
<protein>
    <submittedName>
        <fullName evidence="3">DNA-binding MarR family transcriptional regulator</fullName>
    </submittedName>
</protein>
<dbReference type="InterPro" id="IPR039422">
    <property type="entry name" value="MarR/SlyA-like"/>
</dbReference>
<reference evidence="3 4" key="1">
    <citation type="submission" date="2018-07" db="EMBL/GenBank/DDBJ databases">
        <title>Genomic Encyclopedia of Type Strains, Phase IV (KMG-IV): sequencing the most valuable type-strain genomes for metagenomic binning, comparative biology and taxonomic classification.</title>
        <authorList>
            <person name="Goeker M."/>
        </authorList>
    </citation>
    <scope>NUCLEOTIDE SEQUENCE [LARGE SCALE GENOMIC DNA]</scope>
    <source>
        <strain evidence="3 4">DSM 25281</strain>
    </source>
</reference>
<evidence type="ECO:0000313" key="4">
    <source>
        <dbReference type="Proteomes" id="UP000255326"/>
    </source>
</evidence>
<dbReference type="GO" id="GO:0003700">
    <property type="term" value="F:DNA-binding transcription factor activity"/>
    <property type="evidence" value="ECO:0007669"/>
    <property type="project" value="InterPro"/>
</dbReference>
<dbReference type="PANTHER" id="PTHR33164">
    <property type="entry name" value="TRANSCRIPTIONAL REGULATOR, MARR FAMILY"/>
    <property type="match status" value="1"/>
</dbReference>
<dbReference type="InterPro" id="IPR000835">
    <property type="entry name" value="HTH_MarR-typ"/>
</dbReference>
<dbReference type="RefSeq" id="WP_114744199.1">
    <property type="nucleotide sequence ID" value="NZ_QQAY01000001.1"/>
</dbReference>
<dbReference type="GO" id="GO:0003677">
    <property type="term" value="F:DNA binding"/>
    <property type="evidence" value="ECO:0007669"/>
    <property type="project" value="UniProtKB-KW"/>
</dbReference>
<accession>A0A370GX05</accession>
<evidence type="ECO:0000313" key="3">
    <source>
        <dbReference type="EMBL" id="RDI48009.1"/>
    </source>
</evidence>
<comment type="caution">
    <text evidence="3">The sequence shown here is derived from an EMBL/GenBank/DDBJ whole genome shotgun (WGS) entry which is preliminary data.</text>
</comment>
<gene>
    <name evidence="3" type="ORF">DFR59_101678</name>
</gene>
<dbReference type="Proteomes" id="UP000255326">
    <property type="component" value="Unassembled WGS sequence"/>
</dbReference>
<keyword evidence="4" id="KW-1185">Reference proteome</keyword>
<sequence>MDFLLKQNLLLIVRAMYFCVEEHWAELGRKYLITPAQQHVLFLLYTSSEKSLSPSQLSEYGCWHISTVTRLIKPLESKALIEVLPDKRPKYKVVKLTESGTNMIERLIMAVNEMPFFPFDINPLSENEIGQFLQSAERILEANRSKEFSNWISRVKTGSY</sequence>
<dbReference type="SMART" id="SM00347">
    <property type="entry name" value="HTH_MARR"/>
    <property type="match status" value="1"/>
</dbReference>
<proteinExistence type="predicted"/>
<feature type="domain" description="HTH marR-type" evidence="2">
    <location>
        <begin position="2"/>
        <end position="141"/>
    </location>
</feature>
<dbReference type="GO" id="GO:0006950">
    <property type="term" value="P:response to stress"/>
    <property type="evidence" value="ECO:0007669"/>
    <property type="project" value="TreeGrafter"/>
</dbReference>